<dbReference type="InterPro" id="IPR011650">
    <property type="entry name" value="Peptidase_M20_dimer"/>
</dbReference>
<proteinExistence type="predicted"/>
<dbReference type="Pfam" id="PF07687">
    <property type="entry name" value="M20_dimer"/>
    <property type="match status" value="1"/>
</dbReference>
<protein>
    <submittedName>
        <fullName evidence="4">N-acetyldiaminopimelate deacetylase</fullName>
    </submittedName>
</protein>
<dbReference type="SUPFAM" id="SSF53187">
    <property type="entry name" value="Zn-dependent exopeptidases"/>
    <property type="match status" value="1"/>
</dbReference>
<dbReference type="OrthoDB" id="9776731at2"/>
<name>A0A556PLT9_9BACI</name>
<dbReference type="PIRSF" id="PIRSF005962">
    <property type="entry name" value="Pept_M20D_amidohydro"/>
    <property type="match status" value="1"/>
</dbReference>
<keyword evidence="2" id="KW-0464">Manganese</keyword>
<dbReference type="Proteomes" id="UP000316425">
    <property type="component" value="Unassembled WGS sequence"/>
</dbReference>
<dbReference type="PANTHER" id="PTHR11014">
    <property type="entry name" value="PEPTIDASE M20 FAMILY MEMBER"/>
    <property type="match status" value="1"/>
</dbReference>
<organism evidence="4 5">
    <name type="scientific">Allobacillus salarius</name>
    <dbReference type="NCBI Taxonomy" id="1955272"/>
    <lineage>
        <taxon>Bacteria</taxon>
        <taxon>Bacillati</taxon>
        <taxon>Bacillota</taxon>
        <taxon>Bacilli</taxon>
        <taxon>Bacillales</taxon>
        <taxon>Bacillaceae</taxon>
        <taxon>Allobacillus</taxon>
    </lineage>
</organism>
<comment type="caution">
    <text evidence="4">The sequence shown here is derived from an EMBL/GenBank/DDBJ whole genome shotgun (WGS) entry which is preliminary data.</text>
</comment>
<feature type="binding site" evidence="2">
    <location>
        <position position="153"/>
    </location>
    <ligand>
        <name>Mn(2+)</name>
        <dbReference type="ChEBI" id="CHEBI:29035"/>
        <label>2</label>
    </ligand>
</feature>
<evidence type="ECO:0000256" key="1">
    <source>
        <dbReference type="ARBA" id="ARBA00022801"/>
    </source>
</evidence>
<feature type="binding site" evidence="2">
    <location>
        <position position="345"/>
    </location>
    <ligand>
        <name>Mn(2+)</name>
        <dbReference type="ChEBI" id="CHEBI:29035"/>
        <label>2</label>
    </ligand>
</feature>
<sequence length="370" mass="41349">MERDWIQVRRDLHQIPEIGYQEYKTQAYLQSMIDRLPQEHLHVEKWKTGLFVLVKGIEGNRIIGYRADIDGLPIKEETGYDFASNHEGYMHACGHDVHMTVALGALTEVVENRLKDDVLFIFQPAEEGPGGAEPMQTSDFFQHHRPDVIFALHIDPSLPVGTVATKPGILFGNTSELFIDFYGKGGHAAYPHQTSDMLMAASAFNMQLQQLVARVTDPLSEAVVTLGKMVAGTAGNIIAEYARIEGTMRTLDPKVIPLLREHIQSLLAGIEERYHCRTAVDFGASYYMVDNDSASVKRFKAAVENTSVHYQEAPISMAGEDFGYFLKNIPGFMFWLGVESPYGLHHSKLQPREEAIQVGIEAVTATLEKL</sequence>
<dbReference type="InterPro" id="IPR036264">
    <property type="entry name" value="Bact_exopeptidase_dim_dom"/>
</dbReference>
<evidence type="ECO:0000256" key="2">
    <source>
        <dbReference type="PIRSR" id="PIRSR005962-1"/>
    </source>
</evidence>
<dbReference type="PANTHER" id="PTHR11014:SF98">
    <property type="entry name" value="N-ACETYLDIAMINOPIMELATE DEACETYLASE"/>
    <property type="match status" value="1"/>
</dbReference>
<accession>A0A556PLT9</accession>
<dbReference type="AlphaFoldDB" id="A0A556PLT9"/>
<dbReference type="Gene3D" id="3.40.630.10">
    <property type="entry name" value="Zn peptidases"/>
    <property type="match status" value="1"/>
</dbReference>
<comment type="cofactor">
    <cofactor evidence="2">
        <name>Mn(2+)</name>
        <dbReference type="ChEBI" id="CHEBI:29035"/>
    </cofactor>
    <text evidence="2">The Mn(2+) ion enhances activity.</text>
</comment>
<dbReference type="CDD" id="cd05670">
    <property type="entry name" value="M20_Acy1_YkuR-like"/>
    <property type="match status" value="1"/>
</dbReference>
<dbReference type="RefSeq" id="WP_144088671.1">
    <property type="nucleotide sequence ID" value="NZ_VMHE01000010.1"/>
</dbReference>
<dbReference type="NCBIfam" id="TIGR01891">
    <property type="entry name" value="amidohydrolases"/>
    <property type="match status" value="1"/>
</dbReference>
<keyword evidence="2" id="KW-0479">Metal-binding</keyword>
<feature type="binding site" evidence="2">
    <location>
        <position position="127"/>
    </location>
    <ligand>
        <name>Mn(2+)</name>
        <dbReference type="ChEBI" id="CHEBI:29035"/>
        <label>2</label>
    </ligand>
</feature>
<dbReference type="GO" id="GO:0046872">
    <property type="term" value="F:metal ion binding"/>
    <property type="evidence" value="ECO:0007669"/>
    <property type="project" value="UniProtKB-KW"/>
</dbReference>
<evidence type="ECO:0000313" key="4">
    <source>
        <dbReference type="EMBL" id="TSJ65352.1"/>
    </source>
</evidence>
<dbReference type="Gene3D" id="3.30.70.360">
    <property type="match status" value="1"/>
</dbReference>
<dbReference type="Pfam" id="PF01546">
    <property type="entry name" value="Peptidase_M20"/>
    <property type="match status" value="1"/>
</dbReference>
<dbReference type="InterPro" id="IPR002933">
    <property type="entry name" value="Peptidase_M20"/>
</dbReference>
<reference evidence="4 5" key="1">
    <citation type="submission" date="2019-07" db="EMBL/GenBank/DDBJ databases">
        <title>Allobacillus sp. nov. SKP isolated from shrimp paste of Euphausiacea.</title>
        <authorList>
            <person name="Kanchanasin P."/>
            <person name="Tanasupawat S."/>
            <person name="Shi W."/>
            <person name="Wu L."/>
            <person name="Ma J."/>
        </authorList>
    </citation>
    <scope>NUCLEOTIDE SEQUENCE [LARGE SCALE GENOMIC DNA]</scope>
    <source>
        <strain evidence="4 5">SKP4-8</strain>
    </source>
</reference>
<evidence type="ECO:0000313" key="5">
    <source>
        <dbReference type="Proteomes" id="UP000316425"/>
    </source>
</evidence>
<evidence type="ECO:0000259" key="3">
    <source>
        <dbReference type="Pfam" id="PF07687"/>
    </source>
</evidence>
<feature type="binding site" evidence="2">
    <location>
        <position position="95"/>
    </location>
    <ligand>
        <name>Mn(2+)</name>
        <dbReference type="ChEBI" id="CHEBI:29035"/>
        <label>2</label>
    </ligand>
</feature>
<dbReference type="FunFam" id="3.30.70.360:FF:000001">
    <property type="entry name" value="N-acetyldiaminopimelate deacetylase"/>
    <property type="match status" value="1"/>
</dbReference>
<keyword evidence="1" id="KW-0378">Hydrolase</keyword>
<dbReference type="EMBL" id="VMHE01000010">
    <property type="protein sequence ID" value="TSJ65352.1"/>
    <property type="molecule type" value="Genomic_DNA"/>
</dbReference>
<feature type="domain" description="Peptidase M20 dimerisation" evidence="3">
    <location>
        <begin position="179"/>
        <end position="268"/>
    </location>
</feature>
<dbReference type="GO" id="GO:0019877">
    <property type="term" value="P:diaminopimelate biosynthetic process"/>
    <property type="evidence" value="ECO:0007669"/>
    <property type="project" value="TreeGrafter"/>
</dbReference>
<gene>
    <name evidence="4" type="ORF">FPQ13_07235</name>
</gene>
<keyword evidence="5" id="KW-1185">Reference proteome</keyword>
<feature type="binding site" evidence="2">
    <location>
        <position position="93"/>
    </location>
    <ligand>
        <name>Mn(2+)</name>
        <dbReference type="ChEBI" id="CHEBI:29035"/>
        <label>2</label>
    </ligand>
</feature>
<dbReference type="GO" id="GO:0050118">
    <property type="term" value="F:N-acetyldiaminopimelate deacetylase activity"/>
    <property type="evidence" value="ECO:0007669"/>
    <property type="project" value="UniProtKB-ARBA"/>
</dbReference>
<dbReference type="InterPro" id="IPR017439">
    <property type="entry name" value="Amidohydrolase"/>
</dbReference>
<dbReference type="SUPFAM" id="SSF55031">
    <property type="entry name" value="Bacterial exopeptidase dimerisation domain"/>
    <property type="match status" value="1"/>
</dbReference>